<evidence type="ECO:0000256" key="2">
    <source>
        <dbReference type="ARBA" id="ARBA00022692"/>
    </source>
</evidence>
<protein>
    <recommendedName>
        <fullName evidence="5">Cytochrome oxidase subunit II transmembrane region profile domain-containing protein</fullName>
    </recommendedName>
</protein>
<evidence type="ECO:0000256" key="4">
    <source>
        <dbReference type="SAM" id="Phobius"/>
    </source>
</evidence>
<keyword evidence="2 4" id="KW-0812">Transmembrane</keyword>
<organism evidence="6 7">
    <name type="scientific">Rhodoferax lithotrophicus</name>
    <dbReference type="NCBI Taxonomy" id="2798804"/>
    <lineage>
        <taxon>Bacteria</taxon>
        <taxon>Pseudomonadati</taxon>
        <taxon>Pseudomonadota</taxon>
        <taxon>Betaproteobacteria</taxon>
        <taxon>Burkholderiales</taxon>
        <taxon>Comamonadaceae</taxon>
        <taxon>Rhodoferax</taxon>
    </lineage>
</organism>
<dbReference type="PROSITE" id="PS50999">
    <property type="entry name" value="COX2_TM"/>
    <property type="match status" value="1"/>
</dbReference>
<dbReference type="RefSeq" id="WP_223904749.1">
    <property type="nucleotide sequence ID" value="NZ_AP024238.1"/>
</dbReference>
<name>A0ABN6DFF8_9BURK</name>
<reference evidence="6 7" key="1">
    <citation type="journal article" date="2021" name="Microbiol. Spectr.">
        <title>A Single Bacterium Capable of Oxidation and Reduction of Iron at Circumneutral pH.</title>
        <authorList>
            <person name="Kato S."/>
            <person name="Ohkuma M."/>
        </authorList>
    </citation>
    <scope>NUCLEOTIDE SEQUENCE [LARGE SCALE GENOMIC DNA]</scope>
    <source>
        <strain evidence="6 7">MIZ03</strain>
    </source>
</reference>
<comment type="subcellular location">
    <subcellularLocation>
        <location evidence="1">Membrane</location>
        <topology evidence="1">Multi-pass membrane protein</topology>
    </subcellularLocation>
</comment>
<feature type="transmembrane region" description="Helical" evidence="4">
    <location>
        <begin position="6"/>
        <end position="30"/>
    </location>
</feature>
<dbReference type="Pfam" id="PF02790">
    <property type="entry name" value="COX2_TM"/>
    <property type="match status" value="1"/>
</dbReference>
<sequence>MTEFGFRWGLMVVCLMIFGVSFAALLWASWKHHRGGSPERVNFHSSLAVEIAWTVTPCVIVLLLVWPTARIFWTP</sequence>
<dbReference type="SUPFAM" id="SSF81464">
    <property type="entry name" value="Cytochrome c oxidase subunit II-like, transmembrane region"/>
    <property type="match status" value="1"/>
</dbReference>
<keyword evidence="7" id="KW-1185">Reference proteome</keyword>
<dbReference type="Proteomes" id="UP000824366">
    <property type="component" value="Chromosome"/>
</dbReference>
<evidence type="ECO:0000313" key="6">
    <source>
        <dbReference type="EMBL" id="BCO28838.1"/>
    </source>
</evidence>
<keyword evidence="3 4" id="KW-0472">Membrane</keyword>
<gene>
    <name evidence="6" type="ORF">MIZ03_3748</name>
</gene>
<evidence type="ECO:0000313" key="7">
    <source>
        <dbReference type="Proteomes" id="UP000824366"/>
    </source>
</evidence>
<feature type="domain" description="Cytochrome oxidase subunit II transmembrane region profile" evidence="5">
    <location>
        <begin position="1"/>
        <end position="75"/>
    </location>
</feature>
<accession>A0ABN6DFF8</accession>
<proteinExistence type="predicted"/>
<evidence type="ECO:0000256" key="3">
    <source>
        <dbReference type="ARBA" id="ARBA00023136"/>
    </source>
</evidence>
<dbReference type="InterPro" id="IPR011759">
    <property type="entry name" value="Cyt_c_oxidase_su2_TM_dom"/>
</dbReference>
<dbReference type="EMBL" id="AP024238">
    <property type="protein sequence ID" value="BCO28838.1"/>
    <property type="molecule type" value="Genomic_DNA"/>
</dbReference>
<keyword evidence="4" id="KW-1133">Transmembrane helix</keyword>
<dbReference type="InterPro" id="IPR036257">
    <property type="entry name" value="Cyt_c_oxidase_su2_TM_sf"/>
</dbReference>
<evidence type="ECO:0000256" key="1">
    <source>
        <dbReference type="ARBA" id="ARBA00004141"/>
    </source>
</evidence>
<dbReference type="Gene3D" id="1.10.287.90">
    <property type="match status" value="1"/>
</dbReference>
<evidence type="ECO:0000259" key="5">
    <source>
        <dbReference type="PROSITE" id="PS50999"/>
    </source>
</evidence>
<feature type="transmembrane region" description="Helical" evidence="4">
    <location>
        <begin position="51"/>
        <end position="73"/>
    </location>
</feature>